<dbReference type="GO" id="GO:0044027">
    <property type="term" value="P:negative regulation of gene expression via chromosomal CpG island methylation"/>
    <property type="evidence" value="ECO:0007669"/>
    <property type="project" value="TreeGrafter"/>
</dbReference>
<reference evidence="7 8" key="2">
    <citation type="journal article" date="2014" name="J. Gen. Appl. Microbiol.">
        <title>The early diverging ascomycetous budding yeast Saitoella complicata has three histone deacetylases belonging to the Clr6, Hos2, and Rpd3 lineages.</title>
        <authorList>
            <person name="Nishida H."/>
            <person name="Matsumoto T."/>
            <person name="Kondo S."/>
            <person name="Hamamoto M."/>
            <person name="Yoshikawa H."/>
        </authorList>
    </citation>
    <scope>NUCLEOTIDE SEQUENCE [LARGE SCALE GENOMIC DNA]</scope>
    <source>
        <strain evidence="7 8">NRRL Y-17804</strain>
    </source>
</reference>
<name>A0A0E9NDF6_SAICN</name>
<evidence type="ECO:0000256" key="3">
    <source>
        <dbReference type="ARBA" id="ARBA00022679"/>
    </source>
</evidence>
<feature type="active site" evidence="5">
    <location>
        <position position="486"/>
    </location>
</feature>
<dbReference type="EC" id="2.1.1.37" evidence="1"/>
<dbReference type="GO" id="GO:0032259">
    <property type="term" value="P:methylation"/>
    <property type="evidence" value="ECO:0007669"/>
    <property type="project" value="UniProtKB-KW"/>
</dbReference>
<evidence type="ECO:0000256" key="4">
    <source>
        <dbReference type="ARBA" id="ARBA00022691"/>
    </source>
</evidence>
<dbReference type="SUPFAM" id="SSF53335">
    <property type="entry name" value="S-adenosyl-L-methionine-dependent methyltransferases"/>
    <property type="match status" value="1"/>
</dbReference>
<dbReference type="InterPro" id="IPR029063">
    <property type="entry name" value="SAM-dependent_MTases_sf"/>
</dbReference>
<comment type="similarity">
    <text evidence="5">Belongs to the class I-like SAM-binding methyltransferase superfamily. C5-methyltransferase family.</text>
</comment>
<evidence type="ECO:0000256" key="6">
    <source>
        <dbReference type="SAM" id="MobiDB-lite"/>
    </source>
</evidence>
<dbReference type="Pfam" id="PF00145">
    <property type="entry name" value="DNA_methylase"/>
    <property type="match status" value="1"/>
</dbReference>
<dbReference type="Gene3D" id="3.40.50.150">
    <property type="entry name" value="Vaccinia Virus protein VP39"/>
    <property type="match status" value="1"/>
</dbReference>
<keyword evidence="8" id="KW-1185">Reference proteome</keyword>
<dbReference type="PROSITE" id="PS51679">
    <property type="entry name" value="SAM_MT_C5"/>
    <property type="match status" value="1"/>
</dbReference>
<comment type="caution">
    <text evidence="7">The sequence shown here is derived from an EMBL/GenBank/DDBJ whole genome shotgun (WGS) entry which is preliminary data.</text>
</comment>
<dbReference type="PANTHER" id="PTHR10629">
    <property type="entry name" value="CYTOSINE-SPECIFIC METHYLTRANSFERASE"/>
    <property type="match status" value="1"/>
</dbReference>
<dbReference type="STRING" id="698492.A0A0E9NDF6"/>
<protein>
    <recommendedName>
        <fullName evidence="1">DNA (cytosine-5-)-methyltransferase</fullName>
        <ecNumber evidence="1">2.1.1.37</ecNumber>
    </recommendedName>
</protein>
<dbReference type="PANTHER" id="PTHR10629:SF52">
    <property type="entry name" value="DNA (CYTOSINE-5)-METHYLTRANSFERASE 1"/>
    <property type="match status" value="1"/>
</dbReference>
<feature type="region of interest" description="Disordered" evidence="6">
    <location>
        <begin position="147"/>
        <end position="168"/>
    </location>
</feature>
<keyword evidence="2 5" id="KW-0489">Methyltransferase</keyword>
<evidence type="ECO:0000313" key="8">
    <source>
        <dbReference type="Proteomes" id="UP000033140"/>
    </source>
</evidence>
<keyword evidence="3 5" id="KW-0808">Transferase</keyword>
<accession>A0A0E9NDF6</accession>
<proteinExistence type="inferred from homology"/>
<evidence type="ECO:0000313" key="7">
    <source>
        <dbReference type="EMBL" id="GAO47761.1"/>
    </source>
</evidence>
<gene>
    <name evidence="7" type="ORF">G7K_1960-t1</name>
</gene>
<evidence type="ECO:0000256" key="5">
    <source>
        <dbReference type="PROSITE-ProRule" id="PRU01016"/>
    </source>
</evidence>
<sequence>MMHRCTSTQRTPSSPFGPVTSWELRSFFTFCSHHLCSLAHLLIMLRVCSAVGQAILLDLTLSSAIYACCRSNGRPIDQELEMDLDVDVMEVEYGEEEDYVDSEDECDWAQMMDRIAADASSGHEVFTPARDDRSCGLVGVNHGRTARRDVREESSTSTTDMAIDDGDWVDMDNDDEAFLPMVLHHIDLNKENEKQDTLPRRRPQASLAPPPLHSSQGRNRPRSLLPPKTPAGVLREDAVMDDGRLIRISDHVPFFGTDSKGRPRIWLPDYFETTFSESEDEPPKVVLVGSEFVRPRDIPDFGGFLRDEENEVFLLDESVRVLLMEGVTVKPGWSLVFTNKGLPSGRVSRRLVCRYRAERSTSSGEGGLRTFLEDEVPEWCFGYCVADKVLRDDFLDRETRPRINGSRYRLLDAFCGAGGVSRGALMAGLDVAYGFDFDEDAIRTFRANFAVPPLRGEAIWASADNFIPVVETLSRRVDICHISPPCQPFSAAHTTAGKNDDANQATLFAIEPLIRQVKPRICTLEEVPGITYSNSVEYWRSAVRMFLDAGYSTSWRILNTAHFGVPQKGRKRLLLLCSCPGQELPAFSTPTHSPVGGVDRLFPPRTLREALTGITTTNGHSVNVNQVFDNIGFKAHMLPTWDEPYPWSVMTSMPNLHPDGRRFTLREVARLQSFPDDHLFPPEISNRSIGRMSIWQRRAALVRKGVSGGGEEDIGGDGQATKNKEVISKRRTHSVLKLSPTADNVNREKYYDDTNCTVKRDVGTRINGRIANHYLGLSEPPHCKRVQGPRRLAFPAKSDIHLRFILTIFKSDQLKAADSPVLKATSLY</sequence>
<reference evidence="7 8" key="3">
    <citation type="journal article" date="2015" name="Genome Announc.">
        <title>Draft Genome Sequence of the Archiascomycetous Yeast Saitoella complicata.</title>
        <authorList>
            <person name="Yamauchi K."/>
            <person name="Kondo S."/>
            <person name="Hamamoto M."/>
            <person name="Takahashi Y."/>
            <person name="Ogura Y."/>
            <person name="Hayashi T."/>
            <person name="Nishida H."/>
        </authorList>
    </citation>
    <scope>NUCLEOTIDE SEQUENCE [LARGE SCALE GENOMIC DNA]</scope>
    <source>
        <strain evidence="7 8">NRRL Y-17804</strain>
    </source>
</reference>
<evidence type="ECO:0000256" key="1">
    <source>
        <dbReference type="ARBA" id="ARBA00011975"/>
    </source>
</evidence>
<keyword evidence="4 5" id="KW-0949">S-adenosyl-L-methionine</keyword>
<dbReference type="Gene3D" id="3.90.120.10">
    <property type="entry name" value="DNA Methylase, subunit A, domain 2"/>
    <property type="match status" value="1"/>
</dbReference>
<dbReference type="GO" id="GO:0003886">
    <property type="term" value="F:DNA (cytosine-5-)-methyltransferase activity"/>
    <property type="evidence" value="ECO:0007669"/>
    <property type="project" value="UniProtKB-EC"/>
</dbReference>
<dbReference type="AlphaFoldDB" id="A0A0E9NDF6"/>
<dbReference type="EMBL" id="BACD03000011">
    <property type="protein sequence ID" value="GAO47761.1"/>
    <property type="molecule type" value="Genomic_DNA"/>
</dbReference>
<dbReference type="InterPro" id="IPR001525">
    <property type="entry name" value="C5_MeTfrase"/>
</dbReference>
<dbReference type="GO" id="GO:0005634">
    <property type="term" value="C:nucleus"/>
    <property type="evidence" value="ECO:0007669"/>
    <property type="project" value="TreeGrafter"/>
</dbReference>
<feature type="region of interest" description="Disordered" evidence="6">
    <location>
        <begin position="190"/>
        <end position="234"/>
    </location>
</feature>
<organism evidence="7 8">
    <name type="scientific">Saitoella complicata (strain BCRC 22490 / CBS 7301 / JCM 7358 / NBRC 10748 / NRRL Y-17804)</name>
    <dbReference type="NCBI Taxonomy" id="698492"/>
    <lineage>
        <taxon>Eukaryota</taxon>
        <taxon>Fungi</taxon>
        <taxon>Dikarya</taxon>
        <taxon>Ascomycota</taxon>
        <taxon>Taphrinomycotina</taxon>
        <taxon>Taphrinomycotina incertae sedis</taxon>
        <taxon>Saitoella</taxon>
    </lineage>
</organism>
<evidence type="ECO:0000256" key="2">
    <source>
        <dbReference type="ARBA" id="ARBA00022603"/>
    </source>
</evidence>
<reference evidence="7 8" key="1">
    <citation type="journal article" date="2011" name="J. Gen. Appl. Microbiol.">
        <title>Draft genome sequencing of the enigmatic yeast Saitoella complicata.</title>
        <authorList>
            <person name="Nishida H."/>
            <person name="Hamamoto M."/>
            <person name="Sugiyama J."/>
        </authorList>
    </citation>
    <scope>NUCLEOTIDE SEQUENCE [LARGE SCALE GENOMIC DNA]</scope>
    <source>
        <strain evidence="7 8">NRRL Y-17804</strain>
    </source>
</reference>
<dbReference type="InterPro" id="IPR050390">
    <property type="entry name" value="C5-Methyltransferase"/>
</dbReference>
<feature type="compositionally biased region" description="Basic and acidic residues" evidence="6">
    <location>
        <begin position="190"/>
        <end position="199"/>
    </location>
</feature>
<dbReference type="GO" id="GO:0003677">
    <property type="term" value="F:DNA binding"/>
    <property type="evidence" value="ECO:0007669"/>
    <property type="project" value="TreeGrafter"/>
</dbReference>
<dbReference type="Proteomes" id="UP000033140">
    <property type="component" value="Unassembled WGS sequence"/>
</dbReference>